<gene>
    <name evidence="2" type="ORF">FKY71_17620</name>
</gene>
<dbReference type="Pfam" id="PF13469">
    <property type="entry name" value="Sulfotransfer_3"/>
    <property type="match status" value="1"/>
</dbReference>
<name>A0A540VCI2_9GAMM</name>
<reference evidence="2 3" key="1">
    <citation type="submission" date="2019-06" db="EMBL/GenBank/DDBJ databases">
        <title>Metagenome assembled Genome of Spiribacter salinus SL48-SHIP from the microbial mat of Salt Lake 48 (Novosibirsk region, Russia).</title>
        <authorList>
            <person name="Shipova A."/>
            <person name="Rozanov A.S."/>
            <person name="Bryanskaya A.V."/>
            <person name="Peltek S.E."/>
        </authorList>
    </citation>
    <scope>NUCLEOTIDE SEQUENCE [LARGE SCALE GENOMIC DNA]</scope>
    <source>
        <strain evidence="2">SL48-SHIP-2</strain>
    </source>
</reference>
<feature type="region of interest" description="Disordered" evidence="1">
    <location>
        <begin position="250"/>
        <end position="271"/>
    </location>
</feature>
<dbReference type="Gene3D" id="3.40.50.300">
    <property type="entry name" value="P-loop containing nucleotide triphosphate hydrolases"/>
    <property type="match status" value="1"/>
</dbReference>
<comment type="caution">
    <text evidence="2">The sequence shown here is derived from an EMBL/GenBank/DDBJ whole genome shotgun (WGS) entry which is preliminary data.</text>
</comment>
<organism evidence="2 3">
    <name type="scientific">Spiribacter salinus</name>
    <dbReference type="NCBI Taxonomy" id="1335746"/>
    <lineage>
        <taxon>Bacteria</taxon>
        <taxon>Pseudomonadati</taxon>
        <taxon>Pseudomonadota</taxon>
        <taxon>Gammaproteobacteria</taxon>
        <taxon>Chromatiales</taxon>
        <taxon>Ectothiorhodospiraceae</taxon>
        <taxon>Spiribacter</taxon>
    </lineage>
</organism>
<dbReference type="AlphaFoldDB" id="A0A540VCI2"/>
<evidence type="ECO:0000313" key="3">
    <source>
        <dbReference type="Proteomes" id="UP000315400"/>
    </source>
</evidence>
<dbReference type="Proteomes" id="UP000315400">
    <property type="component" value="Unassembled WGS sequence"/>
</dbReference>
<evidence type="ECO:0000256" key="1">
    <source>
        <dbReference type="SAM" id="MobiDB-lite"/>
    </source>
</evidence>
<evidence type="ECO:0000313" key="2">
    <source>
        <dbReference type="EMBL" id="TQE94466.1"/>
    </source>
</evidence>
<dbReference type="SUPFAM" id="SSF52540">
    <property type="entry name" value="P-loop containing nucleoside triphosphate hydrolases"/>
    <property type="match status" value="1"/>
</dbReference>
<dbReference type="EMBL" id="VIFK01000420">
    <property type="protein sequence ID" value="TQE94466.1"/>
    <property type="molecule type" value="Genomic_DNA"/>
</dbReference>
<dbReference type="InterPro" id="IPR027417">
    <property type="entry name" value="P-loop_NTPase"/>
</dbReference>
<accession>A0A540VCI2</accession>
<keyword evidence="2" id="KW-0808">Transferase</keyword>
<protein>
    <submittedName>
        <fullName evidence="2">Sulfotransferase domain-containing protein</fullName>
    </submittedName>
</protein>
<proteinExistence type="predicted"/>
<sequence length="360" mass="39682">MTAPVVFHIGLHKTGTRFLQRMVFARLDSRRFAFNPPQLANSLRDAFREPSSDAAVEQARAAVEQWRNSGDTRTLVLSIAHASGDMYGMHQGCETNARLVRELLPEARIVYVVRHPASWLQSAYRQSLVKDPGQPIERFLNFYDGRFRRRPAAWVAGNRNVDAHGMRFLEIYRTFARAFGPERVWLFTQEDMRRRSDAVGRSLAELLGLSRLPDPPARALAESLVLGACHSFILSGHLVAAWAATGPQGWTGARHAATPAAPPAQAAQQPHQAWLRPAALRGLGPVATPRHARAARGLLRRRICRAAADCCPGAGSRAAGGLTGATGHPGYKRLSGMSHAALPRKTYRRSTQPPRLIHSR</sequence>
<feature type="region of interest" description="Disordered" evidence="1">
    <location>
        <begin position="337"/>
        <end position="360"/>
    </location>
</feature>
<dbReference type="GO" id="GO:0016740">
    <property type="term" value="F:transferase activity"/>
    <property type="evidence" value="ECO:0007669"/>
    <property type="project" value="UniProtKB-KW"/>
</dbReference>
<feature type="compositionally biased region" description="Low complexity" evidence="1">
    <location>
        <begin position="253"/>
        <end position="271"/>
    </location>
</feature>